<feature type="compositionally biased region" description="Polar residues" evidence="3">
    <location>
        <begin position="239"/>
        <end position="256"/>
    </location>
</feature>
<dbReference type="NCBIfam" id="TIGR01167">
    <property type="entry name" value="LPXTG_anchor"/>
    <property type="match status" value="1"/>
</dbReference>
<evidence type="ECO:0000256" key="1">
    <source>
        <dbReference type="ARBA" id="ARBA00005445"/>
    </source>
</evidence>
<organism evidence="6 7">
    <name type="scientific">Alkalibacter saccharofermentans DSM 14828</name>
    <dbReference type="NCBI Taxonomy" id="1120975"/>
    <lineage>
        <taxon>Bacteria</taxon>
        <taxon>Bacillati</taxon>
        <taxon>Bacillota</taxon>
        <taxon>Clostridia</taxon>
        <taxon>Eubacteriales</taxon>
        <taxon>Eubacteriaceae</taxon>
        <taxon>Alkalibacter</taxon>
    </lineage>
</organism>
<feature type="compositionally biased region" description="Polar residues" evidence="3">
    <location>
        <begin position="264"/>
        <end position="282"/>
    </location>
</feature>
<evidence type="ECO:0000256" key="5">
    <source>
        <dbReference type="SAM" id="SignalP"/>
    </source>
</evidence>
<dbReference type="Proteomes" id="UP000184251">
    <property type="component" value="Unassembled WGS sequence"/>
</dbReference>
<name>A0A1M4XPL5_9FIRM</name>
<reference evidence="6 7" key="1">
    <citation type="submission" date="2016-11" db="EMBL/GenBank/DDBJ databases">
        <authorList>
            <person name="Jaros S."/>
            <person name="Januszkiewicz K."/>
            <person name="Wedrychowicz H."/>
        </authorList>
    </citation>
    <scope>NUCLEOTIDE SEQUENCE [LARGE SCALE GENOMIC DNA]</scope>
    <source>
        <strain evidence="6 7">DSM 14828</strain>
    </source>
</reference>
<evidence type="ECO:0000256" key="4">
    <source>
        <dbReference type="SAM" id="Phobius"/>
    </source>
</evidence>
<dbReference type="AlphaFoldDB" id="A0A1M4XPL5"/>
<accession>A0A1M4XPL5</accession>
<keyword evidence="7" id="KW-1185">Reference proteome</keyword>
<sequence length="344" mass="35428">MNTQNFMNLRKSFGSTSLILALSLILLLMPASVVASEPTVGLGTTESFAVLAGTTITNTGSTVISGDAGGNIGVSPGSSVTGFPPGTVQDGTIHLNDAEAIQAQADLVTAYNDAAGRPVTSDMTGQDLGGMTLTPGVYFFSSSAQLTGTLTLDAQGDPEAVFIFQIGSTLTTASNSRVSLINGAQYCRVFWQVGSSATLGTSTEFVGHIFALTDITANTNATVQGQLLARNGAVTLDSNTITNGTCTDVPPSSETNGSDDTETEPGTNGSDDTETEPGTNGSDDTETEPEANGSDTSATTTDTTTKDQQEIPKTGENINYVIVGLVLLGLAFGLTFIRHRSRQI</sequence>
<dbReference type="Pfam" id="PF11999">
    <property type="entry name" value="Ice_binding"/>
    <property type="match status" value="1"/>
</dbReference>
<gene>
    <name evidence="6" type="ORF">SAMN02746064_01567</name>
</gene>
<dbReference type="InterPro" id="IPR021884">
    <property type="entry name" value="Ice-bd_prot"/>
</dbReference>
<feature type="signal peptide" evidence="5">
    <location>
        <begin position="1"/>
        <end position="35"/>
    </location>
</feature>
<keyword evidence="4" id="KW-0472">Membrane</keyword>
<evidence type="ECO:0000256" key="2">
    <source>
        <dbReference type="ARBA" id="ARBA00022729"/>
    </source>
</evidence>
<evidence type="ECO:0000256" key="3">
    <source>
        <dbReference type="SAM" id="MobiDB-lite"/>
    </source>
</evidence>
<feature type="compositionally biased region" description="Low complexity" evidence="3">
    <location>
        <begin position="294"/>
        <end position="303"/>
    </location>
</feature>
<keyword evidence="4" id="KW-0812">Transmembrane</keyword>
<comment type="similarity">
    <text evidence="1">Belongs to the ice-binding protein family.</text>
</comment>
<evidence type="ECO:0000313" key="6">
    <source>
        <dbReference type="EMBL" id="SHE95405.1"/>
    </source>
</evidence>
<keyword evidence="4" id="KW-1133">Transmembrane helix</keyword>
<feature type="chain" id="PRO_5012522141" evidence="5">
    <location>
        <begin position="36"/>
        <end position="344"/>
    </location>
</feature>
<dbReference type="EMBL" id="FQTU01000010">
    <property type="protein sequence ID" value="SHE95405.1"/>
    <property type="molecule type" value="Genomic_DNA"/>
</dbReference>
<evidence type="ECO:0000313" key="7">
    <source>
        <dbReference type="Proteomes" id="UP000184251"/>
    </source>
</evidence>
<proteinExistence type="inferred from homology"/>
<protein>
    <submittedName>
        <fullName evidence="6">LPXTG-motif cell wall anchor domain-containing protein</fullName>
    </submittedName>
</protein>
<feature type="region of interest" description="Disordered" evidence="3">
    <location>
        <begin position="239"/>
        <end position="311"/>
    </location>
</feature>
<dbReference type="OrthoDB" id="2082707at2"/>
<feature type="transmembrane region" description="Helical" evidence="4">
    <location>
        <begin position="318"/>
        <end position="337"/>
    </location>
</feature>
<keyword evidence="2 5" id="KW-0732">Signal</keyword>
<dbReference type="STRING" id="1120975.SAMN02746064_01567"/>